<dbReference type="InterPro" id="IPR011006">
    <property type="entry name" value="CheY-like_superfamily"/>
</dbReference>
<keyword evidence="2" id="KW-0902">Two-component regulatory system</keyword>
<organism evidence="11 12">
    <name type="scientific">Brevibacillus reuszeri</name>
    <dbReference type="NCBI Taxonomy" id="54915"/>
    <lineage>
        <taxon>Bacteria</taxon>
        <taxon>Bacillati</taxon>
        <taxon>Bacillota</taxon>
        <taxon>Bacilli</taxon>
        <taxon>Bacillales</taxon>
        <taxon>Paenibacillaceae</taxon>
        <taxon>Brevibacillus</taxon>
    </lineage>
</organism>
<evidence type="ECO:0000256" key="7">
    <source>
        <dbReference type="PROSITE-ProRule" id="PRU01091"/>
    </source>
</evidence>
<dbReference type="Pfam" id="PF00486">
    <property type="entry name" value="Trans_reg_C"/>
    <property type="match status" value="1"/>
</dbReference>
<reference evidence="11" key="2">
    <citation type="submission" date="2015-07" db="EMBL/GenBank/DDBJ databases">
        <title>MeaNS - Measles Nucleotide Surveillance Program.</title>
        <authorList>
            <person name="Tran T."/>
            <person name="Druce J."/>
        </authorList>
    </citation>
    <scope>NUCLEOTIDE SEQUENCE</scope>
    <source>
        <strain evidence="11">DSM 9887</strain>
    </source>
</reference>
<name>A0A0K9Z0M7_9BACL</name>
<gene>
    <name evidence="10" type="primary">phoP</name>
    <name evidence="11" type="ORF">ADS79_01595</name>
    <name evidence="10" type="ORF">BRE01_16770</name>
</gene>
<dbReference type="Gene3D" id="6.10.250.690">
    <property type="match status" value="1"/>
</dbReference>
<feature type="DNA-binding region" description="OmpR/PhoB-type" evidence="7">
    <location>
        <begin position="120"/>
        <end position="215"/>
    </location>
</feature>
<evidence type="ECO:0000313" key="11">
    <source>
        <dbReference type="EMBL" id="KNB74417.1"/>
    </source>
</evidence>
<dbReference type="CDD" id="cd00383">
    <property type="entry name" value="trans_reg_C"/>
    <property type="match status" value="1"/>
</dbReference>
<evidence type="ECO:0000256" key="1">
    <source>
        <dbReference type="ARBA" id="ARBA00022553"/>
    </source>
</evidence>
<proteinExistence type="predicted"/>
<dbReference type="EMBL" id="LGIQ01000002">
    <property type="protein sequence ID" value="KNB74417.1"/>
    <property type="molecule type" value="Genomic_DNA"/>
</dbReference>
<dbReference type="RefSeq" id="WP_049736660.1">
    <property type="nucleotide sequence ID" value="NZ_BJON01000006.1"/>
</dbReference>
<feature type="modified residue" description="4-aspartylphosphate" evidence="6">
    <location>
        <position position="52"/>
    </location>
</feature>
<dbReference type="GO" id="GO:0032993">
    <property type="term" value="C:protein-DNA complex"/>
    <property type="evidence" value="ECO:0007669"/>
    <property type="project" value="TreeGrafter"/>
</dbReference>
<reference evidence="10 13" key="3">
    <citation type="submission" date="2019-06" db="EMBL/GenBank/DDBJ databases">
        <title>Whole genome shotgun sequence of Brevibacillus reuszeri NBRC 15719.</title>
        <authorList>
            <person name="Hosoyama A."/>
            <person name="Uohara A."/>
            <person name="Ohji S."/>
            <person name="Ichikawa N."/>
        </authorList>
    </citation>
    <scope>NUCLEOTIDE SEQUENCE [LARGE SCALE GENOMIC DNA]</scope>
    <source>
        <strain evidence="10 13">NBRC 15719</strain>
    </source>
</reference>
<keyword evidence="5" id="KW-0804">Transcription</keyword>
<dbReference type="STRING" id="54915.ADS79_01595"/>
<dbReference type="OrthoDB" id="9778712at2"/>
<dbReference type="SMART" id="SM00862">
    <property type="entry name" value="Trans_reg_C"/>
    <property type="match status" value="1"/>
</dbReference>
<dbReference type="GO" id="GO:0006355">
    <property type="term" value="P:regulation of DNA-templated transcription"/>
    <property type="evidence" value="ECO:0007669"/>
    <property type="project" value="InterPro"/>
</dbReference>
<feature type="domain" description="Response regulatory" evidence="8">
    <location>
        <begin position="3"/>
        <end position="113"/>
    </location>
</feature>
<dbReference type="InterPro" id="IPR001867">
    <property type="entry name" value="OmpR/PhoB-type_DNA-bd"/>
</dbReference>
<dbReference type="PANTHER" id="PTHR48111:SF1">
    <property type="entry name" value="TWO-COMPONENT RESPONSE REGULATOR ORR33"/>
    <property type="match status" value="1"/>
</dbReference>
<evidence type="ECO:0000313" key="12">
    <source>
        <dbReference type="Proteomes" id="UP000036834"/>
    </source>
</evidence>
<evidence type="ECO:0000313" key="13">
    <source>
        <dbReference type="Proteomes" id="UP000319578"/>
    </source>
</evidence>
<evidence type="ECO:0000313" key="10">
    <source>
        <dbReference type="EMBL" id="GED67975.1"/>
    </source>
</evidence>
<dbReference type="PATRIC" id="fig|54915.3.peg.5471"/>
<dbReference type="InterPro" id="IPR039420">
    <property type="entry name" value="WalR-like"/>
</dbReference>
<evidence type="ECO:0000256" key="6">
    <source>
        <dbReference type="PROSITE-ProRule" id="PRU00169"/>
    </source>
</evidence>
<evidence type="ECO:0000259" key="8">
    <source>
        <dbReference type="PROSITE" id="PS50110"/>
    </source>
</evidence>
<keyword evidence="4 7" id="KW-0238">DNA-binding</keyword>
<keyword evidence="3" id="KW-0805">Transcription regulation</keyword>
<dbReference type="SUPFAM" id="SSF52172">
    <property type="entry name" value="CheY-like"/>
    <property type="match status" value="1"/>
</dbReference>
<evidence type="ECO:0000256" key="5">
    <source>
        <dbReference type="ARBA" id="ARBA00023163"/>
    </source>
</evidence>
<dbReference type="PANTHER" id="PTHR48111">
    <property type="entry name" value="REGULATOR OF RPOS"/>
    <property type="match status" value="1"/>
</dbReference>
<dbReference type="AlphaFoldDB" id="A0A0K9Z0M7"/>
<dbReference type="GO" id="GO:0000976">
    <property type="term" value="F:transcription cis-regulatory region binding"/>
    <property type="evidence" value="ECO:0007669"/>
    <property type="project" value="TreeGrafter"/>
</dbReference>
<dbReference type="SMART" id="SM00448">
    <property type="entry name" value="REC"/>
    <property type="match status" value="1"/>
</dbReference>
<evidence type="ECO:0000256" key="2">
    <source>
        <dbReference type="ARBA" id="ARBA00023012"/>
    </source>
</evidence>
<dbReference type="InterPro" id="IPR036388">
    <property type="entry name" value="WH-like_DNA-bd_sf"/>
</dbReference>
<dbReference type="GO" id="GO:0005829">
    <property type="term" value="C:cytosol"/>
    <property type="evidence" value="ECO:0007669"/>
    <property type="project" value="TreeGrafter"/>
</dbReference>
<dbReference type="Gene3D" id="1.10.10.10">
    <property type="entry name" value="Winged helix-like DNA-binding domain superfamily/Winged helix DNA-binding domain"/>
    <property type="match status" value="1"/>
</dbReference>
<dbReference type="PROSITE" id="PS51755">
    <property type="entry name" value="OMPR_PHOB"/>
    <property type="match status" value="1"/>
</dbReference>
<dbReference type="Proteomes" id="UP000319578">
    <property type="component" value="Unassembled WGS sequence"/>
</dbReference>
<evidence type="ECO:0000256" key="3">
    <source>
        <dbReference type="ARBA" id="ARBA00023015"/>
    </source>
</evidence>
<dbReference type="Gene3D" id="3.40.50.2300">
    <property type="match status" value="1"/>
</dbReference>
<protein>
    <submittedName>
        <fullName evidence="10 11">Response regulator</fullName>
    </submittedName>
</protein>
<sequence length="215" mass="24809">MATILIVEDEIPIHELIRRNLQAVGHICLSAFDGKEAIQIQAQKEVDLILLDVMLPEVDGYDVFQQVRGTPTIFLTARSSLSDKVKGLTLGADDYLVKPFEMLELLARIDAVLRRTKKESKSFELDALRIDFERRQVFLNESPVECTPKEFDLLEVLVTNRNIALSREKLIELAWDFDYAGDTRTVDVHIQKLRKKLDMENRIKTVYKMGYRLEV</sequence>
<keyword evidence="1 6" id="KW-0597">Phosphoprotein</keyword>
<evidence type="ECO:0000256" key="4">
    <source>
        <dbReference type="ARBA" id="ARBA00023125"/>
    </source>
</evidence>
<dbReference type="InterPro" id="IPR001789">
    <property type="entry name" value="Sig_transdc_resp-reg_receiver"/>
</dbReference>
<dbReference type="Proteomes" id="UP000036834">
    <property type="component" value="Unassembled WGS sequence"/>
</dbReference>
<dbReference type="Pfam" id="PF00072">
    <property type="entry name" value="Response_reg"/>
    <property type="match status" value="1"/>
</dbReference>
<accession>A0A0K9Z0M7</accession>
<keyword evidence="13" id="KW-1185">Reference proteome</keyword>
<dbReference type="GO" id="GO:0000156">
    <property type="term" value="F:phosphorelay response regulator activity"/>
    <property type="evidence" value="ECO:0007669"/>
    <property type="project" value="TreeGrafter"/>
</dbReference>
<dbReference type="PROSITE" id="PS50110">
    <property type="entry name" value="RESPONSE_REGULATORY"/>
    <property type="match status" value="1"/>
</dbReference>
<comment type="caution">
    <text evidence="11">The sequence shown here is derived from an EMBL/GenBank/DDBJ whole genome shotgun (WGS) entry which is preliminary data.</text>
</comment>
<dbReference type="EMBL" id="BJON01000006">
    <property type="protein sequence ID" value="GED67975.1"/>
    <property type="molecule type" value="Genomic_DNA"/>
</dbReference>
<evidence type="ECO:0000259" key="9">
    <source>
        <dbReference type="PROSITE" id="PS51755"/>
    </source>
</evidence>
<reference evidence="12" key="1">
    <citation type="submission" date="2015-07" db="EMBL/GenBank/DDBJ databases">
        <title>Genome sequencing project for genomic taxonomy and phylogenomics of Bacillus-like bacteria.</title>
        <authorList>
            <person name="Liu B."/>
            <person name="Wang J."/>
            <person name="Zhu Y."/>
            <person name="Liu G."/>
            <person name="Chen Q."/>
            <person name="Chen Z."/>
            <person name="Lan J."/>
            <person name="Che J."/>
            <person name="Ge C."/>
            <person name="Shi H."/>
            <person name="Pan Z."/>
            <person name="Liu X."/>
        </authorList>
    </citation>
    <scope>NUCLEOTIDE SEQUENCE [LARGE SCALE GENOMIC DNA]</scope>
    <source>
        <strain evidence="12">DSM 9887</strain>
    </source>
</reference>
<feature type="domain" description="OmpR/PhoB-type" evidence="9">
    <location>
        <begin position="120"/>
        <end position="215"/>
    </location>
</feature>